<dbReference type="OrthoDB" id="4338553at2"/>
<protein>
    <recommendedName>
        <fullName evidence="5">Extensin</fullName>
    </recommendedName>
</protein>
<feature type="region of interest" description="Disordered" evidence="1">
    <location>
        <begin position="1"/>
        <end position="33"/>
    </location>
</feature>
<keyword evidence="4" id="KW-1185">Reference proteome</keyword>
<dbReference type="STRING" id="1943.AQJ64_14470"/>
<feature type="region of interest" description="Disordered" evidence="1">
    <location>
        <begin position="155"/>
        <end position="359"/>
    </location>
</feature>
<evidence type="ECO:0000313" key="3">
    <source>
        <dbReference type="EMBL" id="KUN84698.1"/>
    </source>
</evidence>
<keyword evidence="2" id="KW-0812">Transmembrane</keyword>
<organism evidence="3 4">
    <name type="scientific">Streptomyces griseoruber</name>
    <dbReference type="NCBI Taxonomy" id="1943"/>
    <lineage>
        <taxon>Bacteria</taxon>
        <taxon>Bacillati</taxon>
        <taxon>Actinomycetota</taxon>
        <taxon>Actinomycetes</taxon>
        <taxon>Kitasatosporales</taxon>
        <taxon>Streptomycetaceae</taxon>
        <taxon>Streptomyces</taxon>
    </lineage>
</organism>
<feature type="compositionally biased region" description="Basic and acidic residues" evidence="1">
    <location>
        <begin position="73"/>
        <end position="82"/>
    </location>
</feature>
<feature type="compositionally biased region" description="Gly residues" evidence="1">
    <location>
        <begin position="335"/>
        <end position="359"/>
    </location>
</feature>
<accession>A0A101T354</accession>
<keyword evidence="2" id="KW-0472">Membrane</keyword>
<dbReference type="RefSeq" id="WP_055632026.1">
    <property type="nucleotide sequence ID" value="NZ_KQ948766.1"/>
</dbReference>
<proteinExistence type="predicted"/>
<evidence type="ECO:0000313" key="4">
    <source>
        <dbReference type="Proteomes" id="UP000052982"/>
    </source>
</evidence>
<feature type="transmembrane region" description="Helical" evidence="2">
    <location>
        <begin position="128"/>
        <end position="151"/>
    </location>
</feature>
<dbReference type="EMBL" id="LMWW01000016">
    <property type="protein sequence ID" value="KUN84698.1"/>
    <property type="molecule type" value="Genomic_DNA"/>
</dbReference>
<reference evidence="3 4" key="1">
    <citation type="submission" date="2015-10" db="EMBL/GenBank/DDBJ databases">
        <title>Draft genome sequence of Streptomyces griseoruber DSM 40281, type strain for the species Streptomyces griseoruber.</title>
        <authorList>
            <person name="Ruckert C."/>
            <person name="Winkler A."/>
            <person name="Kalinowski J."/>
            <person name="Kampfer P."/>
            <person name="Glaeser S."/>
        </authorList>
    </citation>
    <scope>NUCLEOTIDE SEQUENCE [LARGE SCALE GENOMIC DNA]</scope>
    <source>
        <strain evidence="3 4">DSM 40281</strain>
    </source>
</reference>
<feature type="compositionally biased region" description="Polar residues" evidence="1">
    <location>
        <begin position="83"/>
        <end position="93"/>
    </location>
</feature>
<feature type="compositionally biased region" description="Basic and acidic residues" evidence="1">
    <location>
        <begin position="1"/>
        <end position="22"/>
    </location>
</feature>
<evidence type="ECO:0008006" key="5">
    <source>
        <dbReference type="Google" id="ProtNLM"/>
    </source>
</evidence>
<name>A0A101T354_9ACTN</name>
<feature type="region of interest" description="Disordered" evidence="1">
    <location>
        <begin position="69"/>
        <end position="120"/>
    </location>
</feature>
<comment type="caution">
    <text evidence="3">The sequence shown here is derived from an EMBL/GenBank/DDBJ whole genome shotgun (WGS) entry which is preliminary data.</text>
</comment>
<dbReference type="Proteomes" id="UP000052982">
    <property type="component" value="Unassembled WGS sequence"/>
</dbReference>
<evidence type="ECO:0000256" key="2">
    <source>
        <dbReference type="SAM" id="Phobius"/>
    </source>
</evidence>
<dbReference type="AlphaFoldDB" id="A0A101T354"/>
<feature type="compositionally biased region" description="Low complexity" evidence="1">
    <location>
        <begin position="202"/>
        <end position="213"/>
    </location>
</feature>
<evidence type="ECO:0000256" key="1">
    <source>
        <dbReference type="SAM" id="MobiDB-lite"/>
    </source>
</evidence>
<keyword evidence="2" id="KW-1133">Transmembrane helix</keyword>
<sequence length="359" mass="36019">MADKQDRWLDRETAERLLRGESPENAVAPEAHDQAERLARTLAALSALGAEPLRADEELPGEAAALKAFSEARAARESRTESHTSQQSRTSHPSAYPGDAGLVRIGGRPGADRNGERAHRRWSRPLRLGLAAAVAAGMLGGVAVAAGTGVLPSPFDGAGPEPGASVSGAASPDRPLVSPSPEASGGGPDAVAPDGGTDRDTTGGTKSTDGSSTAPGARGGWPKGVTSSCRDIEAGRTLGTQRRRTLEGLAGGWSQVTTYCAHVLEGGSGRNTGDGQDDSDYRNSWGDDYSGTDRGGHDEGSAGLSAGPDAGSAGTGYDQDDDHSGGTGSDDDGGARNGGTGTGGGDNGGTGRTGGTGRH</sequence>
<gene>
    <name evidence="3" type="ORF">AQJ64_14470</name>
</gene>